<dbReference type="Proteomes" id="UP000738126">
    <property type="component" value="Unassembled WGS sequence"/>
</dbReference>
<protein>
    <submittedName>
        <fullName evidence="1">Uncharacterized protein</fullName>
    </submittedName>
</protein>
<evidence type="ECO:0000313" key="1">
    <source>
        <dbReference type="EMBL" id="MBK1727649.1"/>
    </source>
</evidence>
<evidence type="ECO:0000313" key="2">
    <source>
        <dbReference type="Proteomes" id="UP000738126"/>
    </source>
</evidence>
<keyword evidence="2" id="KW-1185">Reference proteome</keyword>
<reference evidence="1 2" key="1">
    <citation type="journal article" date="2020" name="Microorganisms">
        <title>Osmotic Adaptation and Compatible Solute Biosynthesis of Phototrophic Bacteria as Revealed from Genome Analyses.</title>
        <authorList>
            <person name="Imhoff J.F."/>
            <person name="Rahn T."/>
            <person name="Kunzel S."/>
            <person name="Keller A."/>
            <person name="Neulinger S.C."/>
        </authorList>
    </citation>
    <scope>NUCLEOTIDE SEQUENCE [LARGE SCALE GENOMIC DNA]</scope>
    <source>
        <strain evidence="1 2">DSM 15116</strain>
    </source>
</reference>
<feature type="non-terminal residue" evidence="1">
    <location>
        <position position="1"/>
    </location>
</feature>
<sequence>QRSGQHRAGELTAEQEGRFQRFWSIYPRRVAKADARRAWAQVDPDEALTERICAAVEAASKSAQWRREGGRYIPYPATWLRREGWEDEHQPQLPAERGESADERVQGTVAAVQRLFGEQKGGEQS</sequence>
<gene>
    <name evidence="1" type="ORF">CKO13_11630</name>
</gene>
<name>A0ABS1EB21_9GAMM</name>
<organism evidence="1 2">
    <name type="scientific">Halorhodospira neutriphila</name>
    <dbReference type="NCBI Taxonomy" id="168379"/>
    <lineage>
        <taxon>Bacteria</taxon>
        <taxon>Pseudomonadati</taxon>
        <taxon>Pseudomonadota</taxon>
        <taxon>Gammaproteobacteria</taxon>
        <taxon>Chromatiales</taxon>
        <taxon>Ectothiorhodospiraceae</taxon>
        <taxon>Halorhodospira</taxon>
    </lineage>
</organism>
<dbReference type="EMBL" id="NRSH01000209">
    <property type="protein sequence ID" value="MBK1727649.1"/>
    <property type="molecule type" value="Genomic_DNA"/>
</dbReference>
<accession>A0ABS1EB21</accession>
<comment type="caution">
    <text evidence="1">The sequence shown here is derived from an EMBL/GenBank/DDBJ whole genome shotgun (WGS) entry which is preliminary data.</text>
</comment>
<proteinExistence type="predicted"/>